<dbReference type="Proteomes" id="UP000239425">
    <property type="component" value="Unassembled WGS sequence"/>
</dbReference>
<name>A0A2S5R8E6_9PROT</name>
<reference evidence="1 2" key="1">
    <citation type="submission" date="2017-11" db="EMBL/GenBank/DDBJ databases">
        <title>Comparative genomic analysis of Holospora spp., intranuclear symbionts of paramecia.</title>
        <authorList>
            <person name="Garushyants S.K."/>
            <person name="Beliavskaya A."/>
            <person name="Malko D.B."/>
            <person name="Logacheva M.D."/>
            <person name="Rautian M.S."/>
            <person name="Gelfand M.S."/>
        </authorList>
    </citation>
    <scope>NUCLEOTIDE SEQUENCE [LARGE SCALE GENOMIC DNA]</scope>
    <source>
        <strain evidence="2">02AZ16</strain>
    </source>
</reference>
<gene>
    <name evidence="1" type="ORF">HCUR_00997</name>
</gene>
<accession>A0A2S5R8E6</accession>
<evidence type="ECO:0000313" key="2">
    <source>
        <dbReference type="Proteomes" id="UP000239425"/>
    </source>
</evidence>
<sequence length="53" mass="6241">MIIIAEKKRYLKMSYSLNFRRKGLGIKQKEGVSYEKSSRRFGMGQQTIEGVWL</sequence>
<dbReference type="EMBL" id="PHHC01000094">
    <property type="protein sequence ID" value="PPE03570.1"/>
    <property type="molecule type" value="Genomic_DNA"/>
</dbReference>
<proteinExistence type="predicted"/>
<organism evidence="1 2">
    <name type="scientific">Holospora curviuscula</name>
    <dbReference type="NCBI Taxonomy" id="1082868"/>
    <lineage>
        <taxon>Bacteria</taxon>
        <taxon>Pseudomonadati</taxon>
        <taxon>Pseudomonadota</taxon>
        <taxon>Alphaproteobacteria</taxon>
        <taxon>Holosporales</taxon>
        <taxon>Holosporaceae</taxon>
        <taxon>Holospora</taxon>
    </lineage>
</organism>
<comment type="caution">
    <text evidence="1">The sequence shown here is derived from an EMBL/GenBank/DDBJ whole genome shotgun (WGS) entry which is preliminary data.</text>
</comment>
<keyword evidence="2" id="KW-1185">Reference proteome</keyword>
<protein>
    <submittedName>
        <fullName evidence="1">Uncharacterized protein</fullName>
    </submittedName>
</protein>
<evidence type="ECO:0000313" key="1">
    <source>
        <dbReference type="EMBL" id="PPE03570.1"/>
    </source>
</evidence>
<dbReference type="AlphaFoldDB" id="A0A2S5R8E6"/>